<accession>A0A1H3TKH9</accession>
<organism evidence="1 2">
    <name type="scientific">Saccharopolyspora shandongensis</name>
    <dbReference type="NCBI Taxonomy" id="418495"/>
    <lineage>
        <taxon>Bacteria</taxon>
        <taxon>Bacillati</taxon>
        <taxon>Actinomycetota</taxon>
        <taxon>Actinomycetes</taxon>
        <taxon>Pseudonocardiales</taxon>
        <taxon>Pseudonocardiaceae</taxon>
        <taxon>Saccharopolyspora</taxon>
    </lineage>
</organism>
<protein>
    <submittedName>
        <fullName evidence="1">Uncharacterized protein</fullName>
    </submittedName>
</protein>
<name>A0A1H3TKH9_9PSEU</name>
<evidence type="ECO:0000313" key="1">
    <source>
        <dbReference type="EMBL" id="SDZ50774.1"/>
    </source>
</evidence>
<sequence>MTLCSQWGHSFPQIAWDHGEIRAAVGSVAQWLSARPSWLGAVPDVPRHRRWRKLHDTGVGDLVEHATSIMSTEFGFEPVLEHTIDTPPGPRQCSMFLHPDGVLAQLTSALYRQGDWIVDDFRAWGCAEVRDWDLFDAAGPASGALACDRDTTDFVPPRLRVAISRATGSVGRGWLGVDAAVDWITPWPEPAVRTWLGPDSPCLDTDSLDRSAQLGYQNTSALLARLPDHVHALLGSIATQS</sequence>
<dbReference type="Proteomes" id="UP000199529">
    <property type="component" value="Unassembled WGS sequence"/>
</dbReference>
<proteinExistence type="predicted"/>
<dbReference type="EMBL" id="FNOK01000086">
    <property type="protein sequence ID" value="SDZ50774.1"/>
    <property type="molecule type" value="Genomic_DNA"/>
</dbReference>
<dbReference type="STRING" id="418495.SAMN05216215_108616"/>
<keyword evidence="2" id="KW-1185">Reference proteome</keyword>
<reference evidence="2" key="1">
    <citation type="submission" date="2016-10" db="EMBL/GenBank/DDBJ databases">
        <authorList>
            <person name="Varghese N."/>
            <person name="Submissions S."/>
        </authorList>
    </citation>
    <scope>NUCLEOTIDE SEQUENCE [LARGE SCALE GENOMIC DNA]</scope>
    <source>
        <strain evidence="2">CGMCC 4.3530</strain>
    </source>
</reference>
<gene>
    <name evidence="1" type="ORF">SAMN05216215_108616</name>
</gene>
<dbReference type="AlphaFoldDB" id="A0A1H3TKH9"/>
<evidence type="ECO:0000313" key="2">
    <source>
        <dbReference type="Proteomes" id="UP000199529"/>
    </source>
</evidence>